<comment type="caution">
    <text evidence="1">The sequence shown here is derived from an EMBL/GenBank/DDBJ whole genome shotgun (WGS) entry which is preliminary data.</text>
</comment>
<proteinExistence type="predicted"/>
<name>A0ABV0U3X0_9TELE</name>
<organism evidence="1 2">
    <name type="scientific">Ilyodon furcidens</name>
    <name type="common">goldbreast splitfin</name>
    <dbReference type="NCBI Taxonomy" id="33524"/>
    <lineage>
        <taxon>Eukaryota</taxon>
        <taxon>Metazoa</taxon>
        <taxon>Chordata</taxon>
        <taxon>Craniata</taxon>
        <taxon>Vertebrata</taxon>
        <taxon>Euteleostomi</taxon>
        <taxon>Actinopterygii</taxon>
        <taxon>Neopterygii</taxon>
        <taxon>Teleostei</taxon>
        <taxon>Neoteleostei</taxon>
        <taxon>Acanthomorphata</taxon>
        <taxon>Ovalentaria</taxon>
        <taxon>Atherinomorphae</taxon>
        <taxon>Cyprinodontiformes</taxon>
        <taxon>Goodeidae</taxon>
        <taxon>Ilyodon</taxon>
    </lineage>
</organism>
<reference evidence="1 2" key="1">
    <citation type="submission" date="2021-06" db="EMBL/GenBank/DDBJ databases">
        <authorList>
            <person name="Palmer J.M."/>
        </authorList>
    </citation>
    <scope>NUCLEOTIDE SEQUENCE [LARGE SCALE GENOMIC DNA]</scope>
    <source>
        <strain evidence="2">if_2019</strain>
        <tissue evidence="1">Muscle</tissue>
    </source>
</reference>
<evidence type="ECO:0000313" key="1">
    <source>
        <dbReference type="EMBL" id="MEQ2239884.1"/>
    </source>
</evidence>
<dbReference type="Proteomes" id="UP001482620">
    <property type="component" value="Unassembled WGS sequence"/>
</dbReference>
<evidence type="ECO:0000313" key="2">
    <source>
        <dbReference type="Proteomes" id="UP001482620"/>
    </source>
</evidence>
<sequence>MIRQMEKDYDTVVISFTAVHPLPRQVSTALLQSSPRQVHRALLQSSPHQVHRALLQSSPRQVHSQVYSLTHLSLTHISQTHLSLTPGQTHHMCLPHQKFFLN</sequence>
<dbReference type="EMBL" id="JAHRIQ010058562">
    <property type="protein sequence ID" value="MEQ2239884.1"/>
    <property type="molecule type" value="Genomic_DNA"/>
</dbReference>
<keyword evidence="2" id="KW-1185">Reference proteome</keyword>
<gene>
    <name evidence="1" type="ORF">ILYODFUR_009195</name>
</gene>
<protein>
    <submittedName>
        <fullName evidence="1">Uncharacterized protein</fullName>
    </submittedName>
</protein>
<accession>A0ABV0U3X0</accession>